<accession>A0A4U0Z2J1</accession>
<evidence type="ECO:0000256" key="1">
    <source>
        <dbReference type="ARBA" id="ARBA00011738"/>
    </source>
</evidence>
<organism evidence="5 6">
    <name type="scientific">Cereibacter changlensis</name>
    <dbReference type="NCBI Taxonomy" id="402884"/>
    <lineage>
        <taxon>Bacteria</taxon>
        <taxon>Pseudomonadati</taxon>
        <taxon>Pseudomonadota</taxon>
        <taxon>Alphaproteobacteria</taxon>
        <taxon>Rhodobacterales</taxon>
        <taxon>Paracoccaceae</taxon>
        <taxon>Cereibacter</taxon>
    </lineage>
</organism>
<dbReference type="Proteomes" id="UP000306340">
    <property type="component" value="Unassembled WGS sequence"/>
</dbReference>
<evidence type="ECO:0000313" key="5">
    <source>
        <dbReference type="EMBL" id="TKA96714.1"/>
    </source>
</evidence>
<gene>
    <name evidence="5" type="ORF">FAZ78_09940</name>
</gene>
<dbReference type="NCBIfam" id="NF009932">
    <property type="entry name" value="PRK13395.1"/>
    <property type="match status" value="1"/>
</dbReference>
<dbReference type="EC" id="4.3.2.3" evidence="5"/>
<dbReference type="GO" id="GO:0050385">
    <property type="term" value="F:ureidoglycolate lyase activity"/>
    <property type="evidence" value="ECO:0007669"/>
    <property type="project" value="UniProtKB-EC"/>
</dbReference>
<comment type="caution">
    <text evidence="5">The sequence shown here is derived from an EMBL/GenBank/DDBJ whole genome shotgun (WGS) entry which is preliminary data.</text>
</comment>
<dbReference type="PANTHER" id="PTHR21221">
    <property type="entry name" value="UREIDOGLYCOLATE HYDROLASE"/>
    <property type="match status" value="1"/>
</dbReference>
<protein>
    <submittedName>
        <fullName evidence="5">Ureidoglycolate lyase</fullName>
        <ecNumber evidence="5">4.3.2.3</ecNumber>
    </submittedName>
</protein>
<evidence type="ECO:0000313" key="6">
    <source>
        <dbReference type="Proteomes" id="UP000306340"/>
    </source>
</evidence>
<dbReference type="PIRSF" id="PIRSF017306">
    <property type="entry name" value="Ureidogly_hydro"/>
    <property type="match status" value="1"/>
</dbReference>
<reference evidence="5 6" key="1">
    <citation type="submission" date="2019-04" db="EMBL/GenBank/DDBJ databases">
        <title>Crypto-aerobic microbial life in anoxic (sulfidic) marine sediments.</title>
        <authorList>
            <person name="Bhattacharya S."/>
            <person name="Roy C."/>
            <person name="Mondal N."/>
            <person name="Sarkar J."/>
            <person name="Mandal S."/>
            <person name="Rameez M.J."/>
            <person name="Ghosh W."/>
        </authorList>
    </citation>
    <scope>NUCLEOTIDE SEQUENCE [LARGE SCALE GENOMIC DNA]</scope>
    <source>
        <strain evidence="5 6">SBBC</strain>
    </source>
</reference>
<proteinExistence type="predicted"/>
<dbReference type="GO" id="GO:0000256">
    <property type="term" value="P:allantoin catabolic process"/>
    <property type="evidence" value="ECO:0007669"/>
    <property type="project" value="InterPro"/>
</dbReference>
<dbReference type="CDD" id="cd20298">
    <property type="entry name" value="cupin_UAH"/>
    <property type="match status" value="1"/>
</dbReference>
<dbReference type="AlphaFoldDB" id="A0A4U0Z2J1"/>
<dbReference type="InterPro" id="IPR024060">
    <property type="entry name" value="Ureidoglycolate_lyase_dom_sf"/>
</dbReference>
<dbReference type="PANTHER" id="PTHR21221:SF1">
    <property type="entry name" value="UREIDOGLYCOLATE LYASE"/>
    <property type="match status" value="1"/>
</dbReference>
<dbReference type="EMBL" id="SWAU01000078">
    <property type="protein sequence ID" value="TKA96714.1"/>
    <property type="molecule type" value="Genomic_DNA"/>
</dbReference>
<dbReference type="SUPFAM" id="SSF51182">
    <property type="entry name" value="RmlC-like cupins"/>
    <property type="match status" value="1"/>
</dbReference>
<dbReference type="InterPro" id="IPR007247">
    <property type="entry name" value="Ureidogly_lyase"/>
</dbReference>
<comment type="subunit">
    <text evidence="1">Homodimer.</text>
</comment>
<evidence type="ECO:0000256" key="4">
    <source>
        <dbReference type="ARBA" id="ARBA00047684"/>
    </source>
</evidence>
<comment type="catalytic activity">
    <reaction evidence="4">
        <text>(S)-ureidoglycolate = urea + glyoxylate</text>
        <dbReference type="Rhea" id="RHEA:11304"/>
        <dbReference type="ChEBI" id="CHEBI:16199"/>
        <dbReference type="ChEBI" id="CHEBI:36655"/>
        <dbReference type="ChEBI" id="CHEBI:57296"/>
        <dbReference type="EC" id="4.3.2.3"/>
    </reaction>
</comment>
<dbReference type="InterPro" id="IPR047233">
    <property type="entry name" value="UAH_cupin"/>
</dbReference>
<dbReference type="RefSeq" id="WP_136792392.1">
    <property type="nucleotide sequence ID" value="NZ_SWAU01000078.1"/>
</dbReference>
<keyword evidence="3 5" id="KW-0456">Lyase</keyword>
<dbReference type="InterPro" id="IPR011051">
    <property type="entry name" value="RmlC_Cupin_sf"/>
</dbReference>
<dbReference type="GO" id="GO:0004848">
    <property type="term" value="F:ureidoglycolate hydrolase activity"/>
    <property type="evidence" value="ECO:0007669"/>
    <property type="project" value="InterPro"/>
</dbReference>
<dbReference type="Pfam" id="PF04115">
    <property type="entry name" value="Ureidogly_lyase"/>
    <property type="match status" value="1"/>
</dbReference>
<name>A0A4U0Z2J1_9RHOB</name>
<sequence length="167" mass="18225">MTRPLHLESLTAEAFRPFGKVIEADASRRRLINNGTTERFDALASVDAGEGGTAILSIFRARAIGTPLVVTMLERHPLGAQAFVPMQRQPWLVVVAEEPVPSALRVFLARGDQGVQYAAGTWHHPILPLHAPQEFLVVDRDRDQPNREVATLASAVFINLSALETAG</sequence>
<dbReference type="GO" id="GO:0006144">
    <property type="term" value="P:purine nucleobase metabolic process"/>
    <property type="evidence" value="ECO:0007669"/>
    <property type="project" value="UniProtKB-KW"/>
</dbReference>
<evidence type="ECO:0000256" key="3">
    <source>
        <dbReference type="ARBA" id="ARBA00023239"/>
    </source>
</evidence>
<keyword evidence="2" id="KW-0659">Purine metabolism</keyword>
<dbReference type="Gene3D" id="2.60.120.480">
    <property type="entry name" value="Ureidoglycolate hydrolase"/>
    <property type="match status" value="1"/>
</dbReference>
<evidence type="ECO:0000256" key="2">
    <source>
        <dbReference type="ARBA" id="ARBA00022631"/>
    </source>
</evidence>